<dbReference type="GO" id="GO:0008168">
    <property type="term" value="F:methyltransferase activity"/>
    <property type="evidence" value="ECO:0007669"/>
    <property type="project" value="UniProtKB-KW"/>
</dbReference>
<name>M1UX42_CYAM1</name>
<accession>M1UX42</accession>
<protein>
    <submittedName>
        <fullName evidence="1">Similar to rRNA methylase</fullName>
    </submittedName>
</protein>
<dbReference type="HOGENOM" id="CLU_079190_1_0_1"/>
<dbReference type="RefSeq" id="XP_005538982.1">
    <property type="nucleotide sequence ID" value="XM_005538925.1"/>
</dbReference>
<organism evidence="1 2">
    <name type="scientific">Cyanidioschyzon merolae (strain NIES-3377 / 10D)</name>
    <name type="common">Unicellular red alga</name>
    <dbReference type="NCBI Taxonomy" id="280699"/>
    <lineage>
        <taxon>Eukaryota</taxon>
        <taxon>Rhodophyta</taxon>
        <taxon>Bangiophyceae</taxon>
        <taxon>Cyanidiales</taxon>
        <taxon>Cyanidiaceae</taxon>
        <taxon>Cyanidioschyzon</taxon>
    </lineage>
</organism>
<reference evidence="1 2" key="2">
    <citation type="journal article" date="2007" name="BMC Biol.">
        <title>A 100%-complete sequence reveals unusually simple genomic features in the hot-spring red alga Cyanidioschyzon merolae.</title>
        <authorList>
            <person name="Nozaki H."/>
            <person name="Takano H."/>
            <person name="Misumi O."/>
            <person name="Terasawa K."/>
            <person name="Matsuzaki M."/>
            <person name="Maruyama S."/>
            <person name="Nishida K."/>
            <person name="Yagisawa F."/>
            <person name="Yoshida Y."/>
            <person name="Fujiwara T."/>
            <person name="Takio S."/>
            <person name="Tamura K."/>
            <person name="Chung S.J."/>
            <person name="Nakamura S."/>
            <person name="Kuroiwa H."/>
            <person name="Tanaka K."/>
            <person name="Sato N."/>
            <person name="Kuroiwa T."/>
        </authorList>
    </citation>
    <scope>NUCLEOTIDE SEQUENCE [LARGE SCALE GENOMIC DNA]</scope>
    <source>
        <strain evidence="1 2">10D</strain>
    </source>
</reference>
<evidence type="ECO:0000313" key="2">
    <source>
        <dbReference type="Proteomes" id="UP000007014"/>
    </source>
</evidence>
<dbReference type="SUPFAM" id="SSF53335">
    <property type="entry name" value="S-adenosyl-L-methionine-dependent methyltransferases"/>
    <property type="match status" value="1"/>
</dbReference>
<dbReference type="GO" id="GO:0032259">
    <property type="term" value="P:methylation"/>
    <property type="evidence" value="ECO:0007669"/>
    <property type="project" value="UniProtKB-KW"/>
</dbReference>
<dbReference type="OMA" id="DYFGGCV"/>
<dbReference type="Gene3D" id="3.40.50.150">
    <property type="entry name" value="Vaccinia Virus protein VP39"/>
    <property type="match status" value="1"/>
</dbReference>
<dbReference type="Gramene" id="CMS370CT">
    <property type="protein sequence ID" value="CMS370CT"/>
    <property type="gene ID" value="CMS370C"/>
</dbReference>
<dbReference type="InterPro" id="IPR029063">
    <property type="entry name" value="SAM-dependent_MTases_sf"/>
</dbReference>
<keyword evidence="2" id="KW-1185">Reference proteome</keyword>
<keyword evidence="1" id="KW-0808">Transferase</keyword>
<dbReference type="EMBL" id="AP006501">
    <property type="protein sequence ID" value="BAM82946.1"/>
    <property type="molecule type" value="Genomic_DNA"/>
</dbReference>
<reference evidence="1 2" key="1">
    <citation type="journal article" date="2004" name="Nature">
        <title>Genome sequence of the ultrasmall unicellular red alga Cyanidioschyzon merolae 10D.</title>
        <authorList>
            <person name="Matsuzaki M."/>
            <person name="Misumi O."/>
            <person name="Shin-i T."/>
            <person name="Maruyama S."/>
            <person name="Takahara M."/>
            <person name="Miyagishima S."/>
            <person name="Mori T."/>
            <person name="Nishida K."/>
            <person name="Yagisawa F."/>
            <person name="Nishida K."/>
            <person name="Yoshida Y."/>
            <person name="Nishimura Y."/>
            <person name="Nakao S."/>
            <person name="Kobayashi T."/>
            <person name="Momoyama Y."/>
            <person name="Higashiyama T."/>
            <person name="Minoda A."/>
            <person name="Sano M."/>
            <person name="Nomoto H."/>
            <person name="Oishi K."/>
            <person name="Hayashi H."/>
            <person name="Ohta F."/>
            <person name="Nishizaka S."/>
            <person name="Haga S."/>
            <person name="Miura S."/>
            <person name="Morishita T."/>
            <person name="Kabeya Y."/>
            <person name="Terasawa K."/>
            <person name="Suzuki Y."/>
            <person name="Ishii Y."/>
            <person name="Asakawa S."/>
            <person name="Takano H."/>
            <person name="Ohta N."/>
            <person name="Kuroiwa H."/>
            <person name="Tanaka K."/>
            <person name="Shimizu N."/>
            <person name="Sugano S."/>
            <person name="Sato N."/>
            <person name="Nozaki H."/>
            <person name="Ogasawara N."/>
            <person name="Kohara Y."/>
            <person name="Kuroiwa T."/>
        </authorList>
    </citation>
    <scope>NUCLEOTIDE SEQUENCE [LARGE SCALE GENOMIC DNA]</scope>
    <source>
        <strain evidence="1 2">10D</strain>
    </source>
</reference>
<proteinExistence type="predicted"/>
<dbReference type="PANTHER" id="PTHR35276:SF1">
    <property type="entry name" value="TRNA (MNM(5)S(2)U34)-METHYLTRANSFERASE, CHLOROPLASTIC"/>
    <property type="match status" value="1"/>
</dbReference>
<gene>
    <name evidence="1" type="ORF">CYME_CMS370C</name>
</gene>
<sequence>MNFSRALTGERKPSLVYWERTCCFAFCNWLSTRRYSRPGCSRVPRVVQRRPRCTEPPPLCSAHHLEKNTQLAHTYWRSVLEPGDMVLDATCGNGHDTLALAEYIGAPVTGTLIALDIQDKAVMRTRNRLVDMFQSRFRSTELHIHSEYTQGRLRCRLWTENGFICELRQFPHEQFQRDMLDSWLADVKARPTWFKVAAYNLGYLPGLDSDRSIRTRADTTIKSLKLLEGLIAPREGLISVSCYTGHDGGAAEGAAVMDWAQALDASQWTAVAHRWLNRRQAPSLVVALHQVASRPSTPYETTSDKH</sequence>
<dbReference type="Proteomes" id="UP000007014">
    <property type="component" value="Chromosome 19"/>
</dbReference>
<dbReference type="OrthoDB" id="2984at2759"/>
<evidence type="ECO:0000313" key="1">
    <source>
        <dbReference type="EMBL" id="BAM82946.1"/>
    </source>
</evidence>
<dbReference type="InterPro" id="IPR010719">
    <property type="entry name" value="MnmM_MeTrfase"/>
</dbReference>
<keyword evidence="1" id="KW-0489">Methyltransferase</keyword>
<dbReference type="Pfam" id="PF06962">
    <property type="entry name" value="rRNA_methylase"/>
    <property type="match status" value="1"/>
</dbReference>
<dbReference type="KEGG" id="cme:CYME_CMS370C"/>
<dbReference type="GeneID" id="16997323"/>
<dbReference type="PANTHER" id="PTHR35276">
    <property type="entry name" value="S-ADENOSYL-L-METHIONINE-DEPENDENT METHYLTRANSFERASES SUPERFAMILY PROTEIN"/>
    <property type="match status" value="1"/>
</dbReference>
<dbReference type="AlphaFoldDB" id="M1UX42"/>